<dbReference type="PROSITE" id="PS50837">
    <property type="entry name" value="NACHT"/>
    <property type="match status" value="1"/>
</dbReference>
<dbReference type="GeneTree" id="ENSGT01070000253760"/>
<evidence type="ECO:0000256" key="2">
    <source>
        <dbReference type="ARBA" id="ARBA00022490"/>
    </source>
</evidence>
<protein>
    <recommendedName>
        <fullName evidence="7">NACHT domain-containing protein</fullName>
    </recommendedName>
</protein>
<evidence type="ECO:0000256" key="1">
    <source>
        <dbReference type="ARBA" id="ARBA00004496"/>
    </source>
</evidence>
<reference evidence="8" key="1">
    <citation type="submission" date="2025-08" db="UniProtKB">
        <authorList>
            <consortium name="Ensembl"/>
        </authorList>
    </citation>
    <scope>IDENTIFICATION</scope>
</reference>
<comment type="subcellular location">
    <subcellularLocation>
        <location evidence="1">Cytoplasm</location>
    </subcellularLocation>
</comment>
<accession>A0A3Q3N1M8</accession>
<organism evidence="8 9">
    <name type="scientific">Mastacembelus armatus</name>
    <name type="common">zig-zag eel</name>
    <dbReference type="NCBI Taxonomy" id="205130"/>
    <lineage>
        <taxon>Eukaryota</taxon>
        <taxon>Metazoa</taxon>
        <taxon>Chordata</taxon>
        <taxon>Craniata</taxon>
        <taxon>Vertebrata</taxon>
        <taxon>Euteleostomi</taxon>
        <taxon>Actinopterygii</taxon>
        <taxon>Neopterygii</taxon>
        <taxon>Teleostei</taxon>
        <taxon>Neoteleostei</taxon>
        <taxon>Acanthomorphata</taxon>
        <taxon>Anabantaria</taxon>
        <taxon>Synbranchiformes</taxon>
        <taxon>Mastacembelidae</taxon>
        <taxon>Mastacembelus</taxon>
    </lineage>
</organism>
<dbReference type="InParanoid" id="A0A3Q3N1M8"/>
<keyword evidence="4" id="KW-0677">Repeat</keyword>
<dbReference type="AlphaFoldDB" id="A0A3Q3N1M8"/>
<dbReference type="InterPro" id="IPR029495">
    <property type="entry name" value="NACHT-assoc"/>
</dbReference>
<evidence type="ECO:0000256" key="4">
    <source>
        <dbReference type="ARBA" id="ARBA00022737"/>
    </source>
</evidence>
<dbReference type="STRING" id="205130.ENSMAMP00000026169"/>
<dbReference type="InterPro" id="IPR041267">
    <property type="entry name" value="NLRP_HD2"/>
</dbReference>
<dbReference type="InterPro" id="IPR041075">
    <property type="entry name" value="NOD1/2_WH"/>
</dbReference>
<dbReference type="Gene3D" id="3.40.50.300">
    <property type="entry name" value="P-loop containing nucleotide triphosphate hydrolases"/>
    <property type="match status" value="1"/>
</dbReference>
<feature type="domain" description="NACHT" evidence="7">
    <location>
        <begin position="43"/>
        <end position="171"/>
    </location>
</feature>
<dbReference type="InterPro" id="IPR032675">
    <property type="entry name" value="LRR_dom_sf"/>
</dbReference>
<evidence type="ECO:0000256" key="5">
    <source>
        <dbReference type="ARBA" id="ARBA00022741"/>
    </source>
</evidence>
<dbReference type="Gene3D" id="3.80.10.10">
    <property type="entry name" value="Ribonuclease Inhibitor"/>
    <property type="match status" value="1"/>
</dbReference>
<dbReference type="Pfam" id="PF05729">
    <property type="entry name" value="NACHT"/>
    <property type="match status" value="1"/>
</dbReference>
<dbReference type="SMART" id="SM01288">
    <property type="entry name" value="FISNA"/>
    <property type="match status" value="1"/>
</dbReference>
<keyword evidence="2" id="KW-0963">Cytoplasm</keyword>
<evidence type="ECO:0000256" key="3">
    <source>
        <dbReference type="ARBA" id="ARBA00022614"/>
    </source>
</evidence>
<reference evidence="8" key="2">
    <citation type="submission" date="2025-09" db="UniProtKB">
        <authorList>
            <consortium name="Ensembl"/>
        </authorList>
    </citation>
    <scope>IDENTIFICATION</scope>
</reference>
<dbReference type="Ensembl" id="ENSMAMT00000026842.2">
    <property type="protein sequence ID" value="ENSMAMP00000026169.2"/>
    <property type="gene ID" value="ENSMAMG00000017571.2"/>
</dbReference>
<dbReference type="SUPFAM" id="SSF52047">
    <property type="entry name" value="RNI-like"/>
    <property type="match status" value="1"/>
</dbReference>
<keyword evidence="6" id="KW-0067">ATP-binding</keyword>
<name>A0A3Q3N1M8_9TELE</name>
<dbReference type="InterPro" id="IPR051261">
    <property type="entry name" value="NLR"/>
</dbReference>
<evidence type="ECO:0000313" key="8">
    <source>
        <dbReference type="Ensembl" id="ENSMAMP00000026169.2"/>
    </source>
</evidence>
<dbReference type="Pfam" id="PF17776">
    <property type="entry name" value="NLRC4_HD2"/>
    <property type="match status" value="1"/>
</dbReference>
<proteinExistence type="predicted"/>
<sequence length="631" mass="72828">YERVTEGPDATGSGTLLNRIYTELYITEGLSEEVNTQHEVRHGVTGVGKTFSVQKFSLDWAEGSENQDVSLLVLLSFRELNLIRDEQISLLRLLHVFHPTLQKVTAEQLAVCKVLFIFDGLDESGLSLDFNNRKVVSDDTQEASVSELLTNLIQGNLLPSALVWITSRPAAANRIPPTCVDRLTEVRGFTDAQKHEYFRRRSRDEELSSRIMSHIKASRSLHIMCQIPVFCWITATVLEHMLTIEQRGELPKTLTDLYSHFLLVQTNRKKHKYHEGHEMSPRQLTEADREVLLKLGRLAFEHLEKGNIMFYQEDLEQCGLDVPEASVYSGVCTEIFKRESVIFQKSVYCFVHLSFQEFLAAVYMVHCYTDRKTQVLEKFLGEKYRKKRRENVHDYACDDEGRVMDGDYCLPLDDFVFRAMEKSLDSKSGHLDLFVRFLHGLCLESNQRILEGLLVQTETSPETIHRAINNLKEMNTDDISPDRSINIFHCLMELNDHSIHQEIQEFLKSGNRSEKRLSEIQCSALAYMLQMSEEVLDELDLKKYNTSYQGRRRLIPAVRNCRKIDFSLGSSFSFQWFFHGTHFSSVSLHTLMFFCHMWTNVQHWNKQGQACCGSSKGTEFSLLPVQDESRT</sequence>
<dbReference type="PANTHER" id="PTHR24106">
    <property type="entry name" value="NACHT, LRR AND CARD DOMAINS-CONTAINING"/>
    <property type="match status" value="1"/>
</dbReference>
<evidence type="ECO:0000313" key="9">
    <source>
        <dbReference type="Proteomes" id="UP000261640"/>
    </source>
</evidence>
<evidence type="ECO:0000256" key="6">
    <source>
        <dbReference type="ARBA" id="ARBA00022840"/>
    </source>
</evidence>
<dbReference type="Proteomes" id="UP000261640">
    <property type="component" value="Unplaced"/>
</dbReference>
<evidence type="ECO:0000259" key="7">
    <source>
        <dbReference type="PROSITE" id="PS50837"/>
    </source>
</evidence>
<keyword evidence="9" id="KW-1185">Reference proteome</keyword>
<dbReference type="Pfam" id="PF17779">
    <property type="entry name" value="WHD_NOD2"/>
    <property type="match status" value="1"/>
</dbReference>
<keyword evidence="3" id="KW-0433">Leucine-rich repeat</keyword>
<dbReference type="InterPro" id="IPR027417">
    <property type="entry name" value="P-loop_NTPase"/>
</dbReference>
<keyword evidence="5" id="KW-0547">Nucleotide-binding</keyword>
<dbReference type="InterPro" id="IPR007111">
    <property type="entry name" value="NACHT_NTPase"/>
</dbReference>
<dbReference type="GO" id="GO:0005524">
    <property type="term" value="F:ATP binding"/>
    <property type="evidence" value="ECO:0007669"/>
    <property type="project" value="UniProtKB-KW"/>
</dbReference>
<dbReference type="GO" id="GO:0005737">
    <property type="term" value="C:cytoplasm"/>
    <property type="evidence" value="ECO:0007669"/>
    <property type="project" value="UniProtKB-SubCell"/>
</dbReference>